<dbReference type="Proteomes" id="UP000032545">
    <property type="component" value="Unassembled WGS sequence"/>
</dbReference>
<keyword evidence="1" id="KW-0812">Transmembrane</keyword>
<dbReference type="RefSeq" id="WP_009739724.1">
    <property type="nucleotide sequence ID" value="NZ_JYFN01000001.1"/>
</dbReference>
<keyword evidence="4" id="KW-1185">Reference proteome</keyword>
<accession>A0A0D8BNJ6</accession>
<feature type="domain" description="YdbS-like PH" evidence="2">
    <location>
        <begin position="87"/>
        <end position="160"/>
    </location>
</feature>
<protein>
    <recommendedName>
        <fullName evidence="2">YdbS-like PH domain-containing protein</fullName>
    </recommendedName>
</protein>
<name>A0A0D8BNJ6_9ACTN</name>
<gene>
    <name evidence="3" type="ORF">FF36_00220</name>
</gene>
<dbReference type="PANTHER" id="PTHR37938:SF1">
    <property type="entry name" value="BLL0215 PROTEIN"/>
    <property type="match status" value="1"/>
</dbReference>
<evidence type="ECO:0000313" key="3">
    <source>
        <dbReference type="EMBL" id="KJE25604.1"/>
    </source>
</evidence>
<organism evidence="3 4">
    <name type="scientific">Frankia torreyi</name>
    <dbReference type="NCBI Taxonomy" id="1856"/>
    <lineage>
        <taxon>Bacteria</taxon>
        <taxon>Bacillati</taxon>
        <taxon>Actinomycetota</taxon>
        <taxon>Actinomycetes</taxon>
        <taxon>Frankiales</taxon>
        <taxon>Frankiaceae</taxon>
        <taxon>Frankia</taxon>
    </lineage>
</organism>
<dbReference type="Pfam" id="PF03703">
    <property type="entry name" value="bPH_2"/>
    <property type="match status" value="1"/>
</dbReference>
<proteinExistence type="predicted"/>
<dbReference type="EMBL" id="JYFN01000001">
    <property type="protein sequence ID" value="KJE25604.1"/>
    <property type="molecule type" value="Genomic_DNA"/>
</dbReference>
<evidence type="ECO:0000256" key="1">
    <source>
        <dbReference type="SAM" id="Phobius"/>
    </source>
</evidence>
<feature type="transmembrane region" description="Helical" evidence="1">
    <location>
        <begin position="62"/>
        <end position="82"/>
    </location>
</feature>
<keyword evidence="1" id="KW-1133">Transmembrane helix</keyword>
<reference evidence="3 4" key="2">
    <citation type="journal article" date="2016" name="Genome Announc.">
        <title>Permanent Draft Genome Sequences for Two Variants of Frankia sp. Strain CpI1, the First Frankia Strain Isolated from Root Nodules of Comptonia peregrina.</title>
        <authorList>
            <person name="Oshone R."/>
            <person name="Hurst S.G.IV."/>
            <person name="Abebe-Akele F."/>
            <person name="Simpson S."/>
            <person name="Morris K."/>
            <person name="Thomas W.K."/>
            <person name="Tisa L.S."/>
        </authorList>
    </citation>
    <scope>NUCLEOTIDE SEQUENCE [LARGE SCALE GENOMIC DNA]</scope>
    <source>
        <strain evidence="4">CpI1-S</strain>
    </source>
</reference>
<keyword evidence="1" id="KW-0472">Membrane</keyword>
<evidence type="ECO:0000313" key="4">
    <source>
        <dbReference type="Proteomes" id="UP000032545"/>
    </source>
</evidence>
<dbReference type="AlphaFoldDB" id="A0A0D8BNJ6"/>
<sequence>MVRLQLPDPAQRDTKYLASQERLVMMVRLHWAVLLPVFLQTLGAVLLALVANILFAAQDVDAGFITTLLWYFALFMILRMLWKVADWQFDHLMITDKRLLKVSGIFFRKVQTMPLSKITDLTYNRDPLGRLLGYGEFVVESAGQDQALSKIQFLPRPDRLYLTLVDMTFGGAPSPAGDD</sequence>
<dbReference type="InterPro" id="IPR005182">
    <property type="entry name" value="YdbS-like_PH"/>
</dbReference>
<reference evidence="4" key="1">
    <citation type="submission" date="2015-02" db="EMBL/GenBank/DDBJ databases">
        <title>Draft Genome of Frankia sp. CpI1-S.</title>
        <authorList>
            <person name="Oshone R.T."/>
            <person name="Ngom M."/>
            <person name="Ghodhbane-Gtari F."/>
            <person name="Gtari M."/>
            <person name="Morris K."/>
            <person name="Thomas K."/>
            <person name="Sen A."/>
            <person name="Tisa L.S."/>
        </authorList>
    </citation>
    <scope>NUCLEOTIDE SEQUENCE [LARGE SCALE GENOMIC DNA]</scope>
    <source>
        <strain evidence="4">CpI1-S</strain>
    </source>
</reference>
<dbReference type="PATRIC" id="fig|1502723.3.peg.245"/>
<comment type="caution">
    <text evidence="3">The sequence shown here is derived from an EMBL/GenBank/DDBJ whole genome shotgun (WGS) entry which is preliminary data.</text>
</comment>
<dbReference type="OrthoDB" id="3354538at2"/>
<dbReference type="PANTHER" id="PTHR37938">
    <property type="entry name" value="BLL0215 PROTEIN"/>
    <property type="match status" value="1"/>
</dbReference>
<feature type="transmembrane region" description="Helical" evidence="1">
    <location>
        <begin position="31"/>
        <end position="56"/>
    </location>
</feature>
<evidence type="ECO:0000259" key="2">
    <source>
        <dbReference type="Pfam" id="PF03703"/>
    </source>
</evidence>